<evidence type="ECO:0000313" key="2">
    <source>
        <dbReference type="Proteomes" id="UP000238882"/>
    </source>
</evidence>
<gene>
    <name evidence="1" type="ORF">BTO18_01150</name>
</gene>
<evidence type="ECO:0000313" key="1">
    <source>
        <dbReference type="EMBL" id="PQJ77874.1"/>
    </source>
</evidence>
<comment type="caution">
    <text evidence="1">The sequence shown here is derived from an EMBL/GenBank/DDBJ whole genome shotgun (WGS) entry which is preliminary data.</text>
</comment>
<dbReference type="RefSeq" id="WP_105014457.1">
    <property type="nucleotide sequence ID" value="NZ_MSCN01000001.1"/>
</dbReference>
<dbReference type="OrthoDB" id="1442602at2"/>
<proteinExistence type="predicted"/>
<dbReference type="AlphaFoldDB" id="A0A2S7WJV0"/>
<dbReference type="Gene3D" id="3.30.750.24">
    <property type="entry name" value="STAS domain"/>
    <property type="match status" value="1"/>
</dbReference>
<organism evidence="1 2">
    <name type="scientific">Polaribacter porphyrae</name>
    <dbReference type="NCBI Taxonomy" id="1137780"/>
    <lineage>
        <taxon>Bacteria</taxon>
        <taxon>Pseudomonadati</taxon>
        <taxon>Bacteroidota</taxon>
        <taxon>Flavobacteriia</taxon>
        <taxon>Flavobacteriales</taxon>
        <taxon>Flavobacteriaceae</taxon>
    </lineage>
</organism>
<dbReference type="EMBL" id="MSCN01000001">
    <property type="protein sequence ID" value="PQJ77874.1"/>
    <property type="molecule type" value="Genomic_DNA"/>
</dbReference>
<dbReference type="Proteomes" id="UP000238882">
    <property type="component" value="Unassembled WGS sequence"/>
</dbReference>
<dbReference type="InterPro" id="IPR036513">
    <property type="entry name" value="STAS_dom_sf"/>
</dbReference>
<protein>
    <submittedName>
        <fullName evidence="1">Uncharacterized protein</fullName>
    </submittedName>
</protein>
<name>A0A2S7WJV0_9FLAO</name>
<keyword evidence="2" id="KW-1185">Reference proteome</keyword>
<accession>A0A2S7WJV0</accession>
<reference evidence="1 2" key="1">
    <citation type="submission" date="2016-12" db="EMBL/GenBank/DDBJ databases">
        <title>Trade-off between light-utilization and light-protection in marine flavobacteria.</title>
        <authorList>
            <person name="Kumagai Y."/>
            <person name="Yoshizawa S."/>
            <person name="Kogure K."/>
            <person name="Iwasaki W."/>
        </authorList>
    </citation>
    <scope>NUCLEOTIDE SEQUENCE [LARGE SCALE GENOMIC DNA]</scope>
    <source>
        <strain evidence="1 2">NBRC 108759</strain>
    </source>
</reference>
<sequence length="110" mass="12879">MKIQEKEKYTLFTANENSFEDFYKSFEKSVKDFKNMHVVVHLSSLEGLKSDDFLVFLDISDKKKENKTSFVIINNNISIDDFPEELNIVPTEIEAEDIIDMEAMERELGF</sequence>